<dbReference type="Gene3D" id="3.90.180.10">
    <property type="entry name" value="Medium-chain alcohol dehydrogenases, catalytic domain"/>
    <property type="match status" value="1"/>
</dbReference>
<dbReference type="InterPro" id="IPR036291">
    <property type="entry name" value="NAD(P)-bd_dom_sf"/>
</dbReference>
<dbReference type="GO" id="GO:0016491">
    <property type="term" value="F:oxidoreductase activity"/>
    <property type="evidence" value="ECO:0007669"/>
    <property type="project" value="UniProtKB-KW"/>
</dbReference>
<dbReference type="Pfam" id="PF08240">
    <property type="entry name" value="ADH_N"/>
    <property type="match status" value="1"/>
</dbReference>
<evidence type="ECO:0000259" key="4">
    <source>
        <dbReference type="Pfam" id="PF08240"/>
    </source>
</evidence>
<evidence type="ECO:0000256" key="1">
    <source>
        <dbReference type="ARBA" id="ARBA00001947"/>
    </source>
</evidence>
<dbReference type="Pfam" id="PF00107">
    <property type="entry name" value="ADH_zinc_N"/>
    <property type="match status" value="1"/>
</dbReference>
<keyword evidence="2" id="KW-0560">Oxidoreductase</keyword>
<dbReference type="STRING" id="504805.SAMN05421505_111124"/>
<keyword evidence="6" id="KW-1185">Reference proteome</keyword>
<accession>A0A1G7ZPJ4</accession>
<reference evidence="5 6" key="1">
    <citation type="submission" date="2016-10" db="EMBL/GenBank/DDBJ databases">
        <authorList>
            <person name="de Groot N.N."/>
        </authorList>
    </citation>
    <scope>NUCLEOTIDE SEQUENCE [LARGE SCALE GENOMIC DNA]</scope>
    <source>
        <strain evidence="5 6">CPCC 201354</strain>
    </source>
</reference>
<evidence type="ECO:0000313" key="5">
    <source>
        <dbReference type="EMBL" id="SDH10020.1"/>
    </source>
</evidence>
<dbReference type="SUPFAM" id="SSF51735">
    <property type="entry name" value="NAD(P)-binding Rossmann-fold domains"/>
    <property type="match status" value="1"/>
</dbReference>
<name>A0A1G7ZPJ4_9ACTN</name>
<dbReference type="InterPro" id="IPR011032">
    <property type="entry name" value="GroES-like_sf"/>
</dbReference>
<evidence type="ECO:0000259" key="3">
    <source>
        <dbReference type="Pfam" id="PF00107"/>
    </source>
</evidence>
<evidence type="ECO:0000313" key="6">
    <source>
        <dbReference type="Proteomes" id="UP000198923"/>
    </source>
</evidence>
<organism evidence="5 6">
    <name type="scientific">Sinosporangium album</name>
    <dbReference type="NCBI Taxonomy" id="504805"/>
    <lineage>
        <taxon>Bacteria</taxon>
        <taxon>Bacillati</taxon>
        <taxon>Actinomycetota</taxon>
        <taxon>Actinomycetes</taxon>
        <taxon>Streptosporangiales</taxon>
        <taxon>Streptosporangiaceae</taxon>
        <taxon>Sinosporangium</taxon>
    </lineage>
</organism>
<dbReference type="InterPro" id="IPR050129">
    <property type="entry name" value="Zn_alcohol_dh"/>
</dbReference>
<feature type="domain" description="Alcohol dehydrogenase-like C-terminal" evidence="3">
    <location>
        <begin position="179"/>
        <end position="297"/>
    </location>
</feature>
<dbReference type="SUPFAM" id="SSF50129">
    <property type="entry name" value="GroES-like"/>
    <property type="match status" value="1"/>
</dbReference>
<dbReference type="PANTHER" id="PTHR43401:SF2">
    <property type="entry name" value="L-THREONINE 3-DEHYDROGENASE"/>
    <property type="match status" value="1"/>
</dbReference>
<gene>
    <name evidence="5" type="ORF">SAMN05421505_111124</name>
</gene>
<protein>
    <submittedName>
        <fullName evidence="5">Threonine dehydrogenase</fullName>
    </submittedName>
</protein>
<dbReference type="Gene3D" id="3.40.50.720">
    <property type="entry name" value="NAD(P)-binding Rossmann-like Domain"/>
    <property type="match status" value="1"/>
</dbReference>
<sequence length="356" mass="37569">MKAATTVAAGTLEYQERPIPTPTAGTALVRVEHVTLCGTDLHIWQGEYLNPFPIVQGHEVVGRVEQVADSDTSDTSDASGASIACGDTVVLSPVRSCGACYACRVGRPNVCERVSVLGCYEDGALAQYILAPVETLRKVPPGLPSELAPLGEPASIAMQAVRRSRAHAGELALVIGCGPIGLISTLYLRELGVDVVAADTLPERAETAKEFGAVEAIVVDPAAAFPTGPQISALTATDSTRPVTVVIEATGSPSAFAAALDVAAPTGRVVAVGISDRDARLPLRTIPLKELDILGSRNSLDLIGDGLRLIARHQERFARLITHRFGFHQIERAFDVMHTQAEHVRKVLVTVDGPGR</sequence>
<dbReference type="PANTHER" id="PTHR43401">
    <property type="entry name" value="L-THREONINE 3-DEHYDROGENASE"/>
    <property type="match status" value="1"/>
</dbReference>
<dbReference type="InterPro" id="IPR013149">
    <property type="entry name" value="ADH-like_C"/>
</dbReference>
<comment type="cofactor">
    <cofactor evidence="1">
        <name>Zn(2+)</name>
        <dbReference type="ChEBI" id="CHEBI:29105"/>
    </cofactor>
</comment>
<dbReference type="AlphaFoldDB" id="A0A1G7ZPJ4"/>
<dbReference type="Proteomes" id="UP000198923">
    <property type="component" value="Unassembled WGS sequence"/>
</dbReference>
<evidence type="ECO:0000256" key="2">
    <source>
        <dbReference type="ARBA" id="ARBA00023002"/>
    </source>
</evidence>
<dbReference type="InterPro" id="IPR013154">
    <property type="entry name" value="ADH-like_N"/>
</dbReference>
<feature type="domain" description="Alcohol dehydrogenase-like N-terminal" evidence="4">
    <location>
        <begin position="24"/>
        <end position="140"/>
    </location>
</feature>
<proteinExistence type="predicted"/>
<dbReference type="RefSeq" id="WP_176955430.1">
    <property type="nucleotide sequence ID" value="NZ_FNCN01000011.1"/>
</dbReference>
<dbReference type="EMBL" id="FNCN01000011">
    <property type="protein sequence ID" value="SDH10020.1"/>
    <property type="molecule type" value="Genomic_DNA"/>
</dbReference>